<gene>
    <name evidence="7" type="primary">DEPDC5</name>
    <name evidence="7" type="ORF">IMSHALPRED_007208</name>
</gene>
<feature type="compositionally biased region" description="Polar residues" evidence="5">
    <location>
        <begin position="680"/>
        <end position="689"/>
    </location>
</feature>
<dbReference type="Pfam" id="PF00610">
    <property type="entry name" value="DEP"/>
    <property type="match status" value="1"/>
</dbReference>
<dbReference type="OrthoDB" id="39497at2759"/>
<feature type="compositionally biased region" description="Low complexity" evidence="5">
    <location>
        <begin position="1715"/>
        <end position="1724"/>
    </location>
</feature>
<dbReference type="GO" id="GO:1990130">
    <property type="term" value="C:GATOR1 complex"/>
    <property type="evidence" value="ECO:0007669"/>
    <property type="project" value="TreeGrafter"/>
</dbReference>
<feature type="compositionally biased region" description="Gly residues" evidence="5">
    <location>
        <begin position="1856"/>
        <end position="1868"/>
    </location>
</feature>
<feature type="compositionally biased region" description="Low complexity" evidence="5">
    <location>
        <begin position="1454"/>
        <end position="1466"/>
    </location>
</feature>
<dbReference type="InterPro" id="IPR048255">
    <property type="entry name" value="IML1_N"/>
</dbReference>
<evidence type="ECO:0000256" key="3">
    <source>
        <dbReference type="ARBA" id="ARBA00018529"/>
    </source>
</evidence>
<feature type="region of interest" description="Disordered" evidence="5">
    <location>
        <begin position="1796"/>
        <end position="1868"/>
    </location>
</feature>
<evidence type="ECO:0000256" key="1">
    <source>
        <dbReference type="ARBA" id="ARBA00004148"/>
    </source>
</evidence>
<evidence type="ECO:0000313" key="8">
    <source>
        <dbReference type="Proteomes" id="UP000664534"/>
    </source>
</evidence>
<feature type="region of interest" description="Disordered" evidence="5">
    <location>
        <begin position="514"/>
        <end position="545"/>
    </location>
</feature>
<dbReference type="PROSITE" id="PS50186">
    <property type="entry name" value="DEP"/>
    <property type="match status" value="1"/>
</dbReference>
<feature type="domain" description="DEP" evidence="6">
    <location>
        <begin position="1343"/>
        <end position="1418"/>
    </location>
</feature>
<dbReference type="SMART" id="SM00049">
    <property type="entry name" value="DEP"/>
    <property type="match status" value="1"/>
</dbReference>
<dbReference type="Pfam" id="PF12257">
    <property type="entry name" value="IML1"/>
    <property type="match status" value="1"/>
</dbReference>
<feature type="region of interest" description="Disordered" evidence="5">
    <location>
        <begin position="1692"/>
        <end position="1724"/>
    </location>
</feature>
<evidence type="ECO:0000259" key="6">
    <source>
        <dbReference type="PROSITE" id="PS50186"/>
    </source>
</evidence>
<feature type="region of interest" description="Disordered" evidence="5">
    <location>
        <begin position="839"/>
        <end position="858"/>
    </location>
</feature>
<dbReference type="Proteomes" id="UP000664534">
    <property type="component" value="Unassembled WGS sequence"/>
</dbReference>
<protein>
    <recommendedName>
        <fullName evidence="3">Vacuolar membrane-associated protein IML1</fullName>
    </recommendedName>
    <alternativeName>
        <fullName evidence="4">Vacuolar membrane-associated protein iml1</fullName>
    </alternativeName>
</protein>
<dbReference type="InterPro" id="IPR036390">
    <property type="entry name" value="WH_DNA-bd_sf"/>
</dbReference>
<evidence type="ECO:0000256" key="4">
    <source>
        <dbReference type="ARBA" id="ARBA00021881"/>
    </source>
</evidence>
<feature type="compositionally biased region" description="Basic and acidic residues" evidence="5">
    <location>
        <begin position="758"/>
        <end position="781"/>
    </location>
</feature>
<dbReference type="GO" id="GO:0035556">
    <property type="term" value="P:intracellular signal transduction"/>
    <property type="evidence" value="ECO:0007669"/>
    <property type="project" value="InterPro"/>
</dbReference>
<feature type="region of interest" description="Disordered" evidence="5">
    <location>
        <begin position="322"/>
        <end position="344"/>
    </location>
</feature>
<accession>A0A8H3FMN2</accession>
<dbReference type="InterPro" id="IPR036388">
    <property type="entry name" value="WH-like_DNA-bd_sf"/>
</dbReference>
<name>A0A8H3FMN2_9LECA</name>
<feature type="compositionally biased region" description="Polar residues" evidence="5">
    <location>
        <begin position="783"/>
        <end position="806"/>
    </location>
</feature>
<reference evidence="7" key="1">
    <citation type="submission" date="2021-03" db="EMBL/GenBank/DDBJ databases">
        <authorList>
            <person name="Tagirdzhanova G."/>
        </authorList>
    </citation>
    <scope>NUCLEOTIDE SEQUENCE</scope>
</reference>
<evidence type="ECO:0000256" key="5">
    <source>
        <dbReference type="SAM" id="MobiDB-lite"/>
    </source>
</evidence>
<organism evidence="7 8">
    <name type="scientific">Imshaugia aleurites</name>
    <dbReference type="NCBI Taxonomy" id="172621"/>
    <lineage>
        <taxon>Eukaryota</taxon>
        <taxon>Fungi</taxon>
        <taxon>Dikarya</taxon>
        <taxon>Ascomycota</taxon>
        <taxon>Pezizomycotina</taxon>
        <taxon>Lecanoromycetes</taxon>
        <taxon>OSLEUM clade</taxon>
        <taxon>Lecanoromycetidae</taxon>
        <taxon>Lecanorales</taxon>
        <taxon>Lecanorineae</taxon>
        <taxon>Parmeliaceae</taxon>
        <taxon>Imshaugia</taxon>
    </lineage>
</organism>
<keyword evidence="8" id="KW-1185">Reference proteome</keyword>
<dbReference type="PANTHER" id="PTHR13179:SF8">
    <property type="entry name" value="GATOR COMPLEX PROTEIN DEPDC5"/>
    <property type="match status" value="1"/>
</dbReference>
<proteinExistence type="inferred from homology"/>
<feature type="region of interest" description="Disordered" evidence="5">
    <location>
        <begin position="869"/>
        <end position="935"/>
    </location>
</feature>
<comment type="similarity">
    <text evidence="2">Belongs to the IML1 family.</text>
</comment>
<feature type="compositionally biased region" description="Polar residues" evidence="5">
    <location>
        <begin position="323"/>
        <end position="334"/>
    </location>
</feature>
<feature type="region of interest" description="Disordered" evidence="5">
    <location>
        <begin position="1425"/>
        <end position="1478"/>
    </location>
</feature>
<feature type="compositionally biased region" description="Polar residues" evidence="5">
    <location>
        <begin position="728"/>
        <end position="754"/>
    </location>
</feature>
<dbReference type="GO" id="GO:1904262">
    <property type="term" value="P:negative regulation of TORC1 signaling"/>
    <property type="evidence" value="ECO:0007669"/>
    <property type="project" value="TreeGrafter"/>
</dbReference>
<dbReference type="GO" id="GO:0010508">
    <property type="term" value="P:positive regulation of autophagy"/>
    <property type="evidence" value="ECO:0007669"/>
    <property type="project" value="TreeGrafter"/>
</dbReference>
<dbReference type="InterPro" id="IPR045838">
    <property type="entry name" value="DEPDC5_CTD"/>
</dbReference>
<feature type="compositionally biased region" description="Basic and acidic residues" evidence="5">
    <location>
        <begin position="335"/>
        <end position="344"/>
    </location>
</feature>
<dbReference type="Pfam" id="PF19418">
    <property type="entry name" value="DEPDC5_CTD"/>
    <property type="match status" value="1"/>
</dbReference>
<feature type="compositionally biased region" description="Basic and acidic residues" evidence="5">
    <location>
        <begin position="892"/>
        <end position="903"/>
    </location>
</feature>
<dbReference type="EMBL" id="CAJPDT010000046">
    <property type="protein sequence ID" value="CAF9927408.1"/>
    <property type="molecule type" value="Genomic_DNA"/>
</dbReference>
<dbReference type="SUPFAM" id="SSF46785">
    <property type="entry name" value="Winged helix' DNA-binding domain"/>
    <property type="match status" value="1"/>
</dbReference>
<comment type="subcellular location">
    <subcellularLocation>
        <location evidence="1">Vacuole membrane</location>
        <topology evidence="1">Peripheral membrane protein</topology>
    </subcellularLocation>
</comment>
<evidence type="ECO:0000313" key="7">
    <source>
        <dbReference type="EMBL" id="CAF9927408.1"/>
    </source>
</evidence>
<dbReference type="InterPro" id="IPR027244">
    <property type="entry name" value="IML1"/>
</dbReference>
<dbReference type="GO" id="GO:0005774">
    <property type="term" value="C:vacuolar membrane"/>
    <property type="evidence" value="ECO:0007669"/>
    <property type="project" value="UniProtKB-SubCell"/>
</dbReference>
<dbReference type="InterPro" id="IPR000591">
    <property type="entry name" value="DEP_dom"/>
</dbReference>
<feature type="compositionally biased region" description="Basic residues" evidence="5">
    <location>
        <begin position="1705"/>
        <end position="1714"/>
    </location>
</feature>
<comment type="caution">
    <text evidence="7">The sequence shown here is derived from an EMBL/GenBank/DDBJ whole genome shotgun (WGS) entry which is preliminary data.</text>
</comment>
<dbReference type="CDD" id="cd04449">
    <property type="entry name" value="DEP_DEPDC5-like"/>
    <property type="match status" value="1"/>
</dbReference>
<dbReference type="GO" id="GO:0005096">
    <property type="term" value="F:GTPase activator activity"/>
    <property type="evidence" value="ECO:0007669"/>
    <property type="project" value="InterPro"/>
</dbReference>
<dbReference type="PANTHER" id="PTHR13179">
    <property type="entry name" value="DEP DOMAIN CONTAINING PROTEIN 5"/>
    <property type="match status" value="1"/>
</dbReference>
<sequence length="1868" mass="207890">MAANDPSRPLRASHLRHMSTGSSTAFHGADGAAHADELMPRADVIPTAPNTNSETPVRLLCNLTIHDENVSKEDVLINLALFHGSDVKAGTLMQLTALKGSIETIDHGLKPQSALQKPTTAAHVQPENVDVNRHHVFSVKAIGEDMLLKQPNVQISISRRVEHASGFEKGSQVLVSTADETSCYASHVEIVFRDQYLARADMWRLVSAELANRCIFRGQRIVFMDSIKASIRTIFVNGRKVPSAFFHASTKPIFRSESARYVLFIQMSKEMWDFDADGTGEIMFDKVINGFLPELFKRWQQLKVKHLVSIVLFTRMVYEDRPTTSSTRGNISQERPSKRDRADDNNTRDFYRVVASDMASGEWADILNQLKREFRVFLRDISIRKPDVGDHLPLGTDISSALANLPSHVIAGRPSAATHGNVLEAINLASSQFSSDYIDRDLVRTGVSIVVVTPSAGLFEVDYDLLVATTDNLTDNGVGIDLVCLSKMPLHSVPLFKYRQPRSEVGDLINGRTSHVTEDQDTPTGSFSGGGYQKTTPMSSVTHERPRHVKEALAGLTGRQWSYGIPHWVDISFWTASLDEDRKATVAPFKAKPKSSFDAPRHKTFVPRVKMYELQMMGVMENAISDILVPSLSQTVWPSVSQSRSLSSASMFGSPRPASVRPTSEIFGSQSDGSGDRTPKLSTSIVSGRSGNRKSIGPLFQWMDEYDDLLFRHPLVAKKRARKAVPTRNISTGNGRYSPSLLGTSIGTRQGSITKSKHSSDEESFRSKATLERHALRERSSQKKNVANAESSKQKARTTPNTTPRQISFGPQGFGFARAKAIATTTTEQSADYKALATTTTEESADYKAPKSSTSQGFKSAFSIKHTTPSTKLTKKAHISTTSAGGSNPHEAILKDQDLRQSSDSELQQTSRPIPIRKTTAIRVSGGGRSKSTGARQLLDHEAAAQPIDRLQALQDLREEDYTASASDSERIDDLPTLPAILSPSTTLAPWLTMLNPSNPSKTKRAVASRLGRWQHIFPRPLPTSQIKWKSLCSPAAVPLTTEEFPSAEQLSEEYQERVYEVELPEKVDLSETPRSLIGEMLGLRISRGFQIVVGPRVTDSTKAPALQSLNIFDGQVLAEIGAVIFLSRGSIIQKLTRSDENKVKVTQLVRHGTITAKPNEAESIMYRPAICSTLADSYDIQEIPIVPPRGIFDWKMIDSFILGHERPQARDFVENLRPWRARFVLIPVDPPSNSRRPLRPMNEDNEEEIRLEGIRKLSQVWQKFRYIPPEERHFQMQLRNRKDTNPLDILYQTRNSSAIVAAELENVAEGDAAGRPVQLLPESDLYQRSNLNIASLAETIQTEKGVRMLDRRWHLRLHYNCFIGFELTTWLLQNFKDVDTRDEAVELGNELMKSGMFQHVEQRHNFRDGNYFYQIADQYRTPRPESRGWFGRGKASVPSTPMSEDAPKEFPTTSRSRASSTSISKSDADPGTPIGKKKNLRVALSKSLLYDVDHRKRSYRPELINLHYDRLHNPDNCYHIRVEWMNTTPKLIQDAVISWATSVDRFGLRLVEVPLGEACSISSMHPFRAPYLVKLAQQPPSKQPQSFFVDTTTFSSQPRPEKHFYQIAVMKRFSFVLDFEAASDFPADVDVTYSWGKPDYRYPQYIHRSGTVIAQITDDGDFLLLANRLYNNRNASNSSYHDAANLEKLGDPRQDRGMSFFRASPHRGNHRPSPRSSPYNSPSLRATLDIPSAGIAANNDSTPTVAPTNPTGFTRSGAATAFTTAEAIKKDFESFCMDVDVLETFYTEILRKASASVPSTPSMGAKTPSKGPETPFNESSIPTLALPGSLMSKDKKVEKGEKRPEMRTRIIGEESNGGGGTASGTPG</sequence>
<feature type="region of interest" description="Disordered" evidence="5">
    <location>
        <begin position="646"/>
        <end position="689"/>
    </location>
</feature>
<feature type="compositionally biased region" description="Basic and acidic residues" evidence="5">
    <location>
        <begin position="1833"/>
        <end position="1853"/>
    </location>
</feature>
<evidence type="ECO:0000256" key="2">
    <source>
        <dbReference type="ARBA" id="ARBA00005643"/>
    </source>
</evidence>
<feature type="region of interest" description="Disordered" evidence="5">
    <location>
        <begin position="720"/>
        <end position="812"/>
    </location>
</feature>
<dbReference type="Gene3D" id="1.10.10.10">
    <property type="entry name" value="Winged helix-like DNA-binding domain superfamily/Winged helix DNA-binding domain"/>
    <property type="match status" value="1"/>
</dbReference>